<protein>
    <submittedName>
        <fullName evidence="2">Zinc-binding alcohol dehydrogenase domain-containing protein cipB</fullName>
    </submittedName>
</protein>
<gene>
    <name evidence="2" type="ORF">GQ26_0590040</name>
</gene>
<sequence>MIPHKVAYIPSKKVRLEIGKAEYTHPGGIKIVVKTAAVAVNPFDWVNQDIGRDLAWEAVAIGPGVTRFKVGGRVVGHAVGMDERDNKSSEEPGVQERPFSSRLPNTISSQPPRHIIMATSKNSALLQRYDYKRPTVIADTTAVLKGSVTVVAVAVGQKYLGFCIDVLSGGNLSRRPALTRPLSLWTWEYP</sequence>
<feature type="region of interest" description="Disordered" evidence="1">
    <location>
        <begin position="79"/>
        <end position="105"/>
    </location>
</feature>
<evidence type="ECO:0000256" key="1">
    <source>
        <dbReference type="SAM" id="MobiDB-lite"/>
    </source>
</evidence>
<feature type="compositionally biased region" description="Basic and acidic residues" evidence="1">
    <location>
        <begin position="80"/>
        <end position="90"/>
    </location>
</feature>
<dbReference type="Gene3D" id="3.90.180.10">
    <property type="entry name" value="Medium-chain alcohol dehydrogenases, catalytic domain"/>
    <property type="match status" value="1"/>
</dbReference>
<organism evidence="2">
    <name type="scientific">Talaromyces marneffei PM1</name>
    <dbReference type="NCBI Taxonomy" id="1077442"/>
    <lineage>
        <taxon>Eukaryota</taxon>
        <taxon>Fungi</taxon>
        <taxon>Dikarya</taxon>
        <taxon>Ascomycota</taxon>
        <taxon>Pezizomycotina</taxon>
        <taxon>Eurotiomycetes</taxon>
        <taxon>Eurotiomycetidae</taxon>
        <taxon>Eurotiales</taxon>
        <taxon>Trichocomaceae</taxon>
        <taxon>Talaromyces</taxon>
        <taxon>Talaromyces sect. Talaromyces</taxon>
    </lineage>
</organism>
<proteinExistence type="predicted"/>
<comment type="caution">
    <text evidence="2">The sequence shown here is derived from an EMBL/GenBank/DDBJ whole genome shotgun (WGS) entry which is preliminary data.</text>
</comment>
<dbReference type="AlphaFoldDB" id="A0A093UMD8"/>
<name>A0A093UMD8_TALMA</name>
<evidence type="ECO:0000313" key="2">
    <source>
        <dbReference type="EMBL" id="KFX41437.1"/>
    </source>
</evidence>
<dbReference type="SUPFAM" id="SSF50129">
    <property type="entry name" value="GroES-like"/>
    <property type="match status" value="1"/>
</dbReference>
<dbReference type="InterPro" id="IPR011032">
    <property type="entry name" value="GroES-like_sf"/>
</dbReference>
<reference evidence="2" key="1">
    <citation type="journal article" date="2014" name="PLoS Genet.">
        <title>Signature Gene Expression Reveals Novel Clues to the Molecular Mechanisms of Dimorphic Transition in Penicillium marneffei.</title>
        <authorList>
            <person name="Yang E."/>
            <person name="Wang G."/>
            <person name="Cai J."/>
            <person name="Woo P.C."/>
            <person name="Lau S.K."/>
            <person name="Yuen K.-Y."/>
            <person name="Chow W.-N."/>
            <person name="Lin X."/>
        </authorList>
    </citation>
    <scope>NUCLEOTIDE SEQUENCE [LARGE SCALE GENOMIC DNA]</scope>
    <source>
        <strain evidence="2">PM1</strain>
    </source>
</reference>
<accession>A0A093UMD8</accession>
<dbReference type="EMBL" id="JPOX01000059">
    <property type="protein sequence ID" value="KFX41437.1"/>
    <property type="molecule type" value="Genomic_DNA"/>
</dbReference>
<dbReference type="HOGENOM" id="CLU_1428439_0_0_1"/>